<feature type="domain" description="DUF632" evidence="3">
    <location>
        <begin position="565"/>
        <end position="870"/>
    </location>
</feature>
<feature type="region of interest" description="Disordered" evidence="2">
    <location>
        <begin position="355"/>
        <end position="470"/>
    </location>
</feature>
<feature type="region of interest" description="Disordered" evidence="2">
    <location>
        <begin position="484"/>
        <end position="541"/>
    </location>
</feature>
<feature type="compositionally biased region" description="Pro residues" evidence="2">
    <location>
        <begin position="419"/>
        <end position="429"/>
    </location>
</feature>
<evidence type="ECO:0000259" key="4">
    <source>
        <dbReference type="Pfam" id="PF04783"/>
    </source>
</evidence>
<name>A0AAD8KHB2_TARER</name>
<feature type="compositionally biased region" description="Basic and acidic residues" evidence="2">
    <location>
        <begin position="504"/>
        <end position="533"/>
    </location>
</feature>
<evidence type="ECO:0000259" key="3">
    <source>
        <dbReference type="Pfam" id="PF04782"/>
    </source>
</evidence>
<feature type="compositionally biased region" description="Basic and acidic residues" evidence="2">
    <location>
        <begin position="453"/>
        <end position="462"/>
    </location>
</feature>
<gene>
    <name evidence="5" type="ORF">QVD17_18292</name>
</gene>
<dbReference type="InterPro" id="IPR006868">
    <property type="entry name" value="DUF630"/>
</dbReference>
<feature type="coiled-coil region" evidence="1">
    <location>
        <begin position="888"/>
        <end position="915"/>
    </location>
</feature>
<dbReference type="PANTHER" id="PTHR21450">
    <property type="entry name" value="PROTEIN ALTERED PHOSPHATE STARVATION RESPONSE 1"/>
    <property type="match status" value="1"/>
</dbReference>
<organism evidence="5 6">
    <name type="scientific">Tagetes erecta</name>
    <name type="common">African marigold</name>
    <dbReference type="NCBI Taxonomy" id="13708"/>
    <lineage>
        <taxon>Eukaryota</taxon>
        <taxon>Viridiplantae</taxon>
        <taxon>Streptophyta</taxon>
        <taxon>Embryophyta</taxon>
        <taxon>Tracheophyta</taxon>
        <taxon>Spermatophyta</taxon>
        <taxon>Magnoliopsida</taxon>
        <taxon>eudicotyledons</taxon>
        <taxon>Gunneridae</taxon>
        <taxon>Pentapetalae</taxon>
        <taxon>asterids</taxon>
        <taxon>campanulids</taxon>
        <taxon>Asterales</taxon>
        <taxon>Asteraceae</taxon>
        <taxon>Asteroideae</taxon>
        <taxon>Heliantheae alliance</taxon>
        <taxon>Tageteae</taxon>
        <taxon>Tagetes</taxon>
    </lineage>
</organism>
<feature type="domain" description="DUF630" evidence="4">
    <location>
        <begin position="113"/>
        <end position="169"/>
    </location>
</feature>
<accession>A0AAD8KHB2</accession>
<reference evidence="5" key="1">
    <citation type="journal article" date="2023" name="bioRxiv">
        <title>Improved chromosome-level genome assembly for marigold (Tagetes erecta).</title>
        <authorList>
            <person name="Jiang F."/>
            <person name="Yuan L."/>
            <person name="Wang S."/>
            <person name="Wang H."/>
            <person name="Xu D."/>
            <person name="Wang A."/>
            <person name="Fan W."/>
        </authorList>
    </citation>
    <scope>NUCLEOTIDE SEQUENCE</scope>
    <source>
        <strain evidence="5">WSJ</strain>
        <tissue evidence="5">Leaf</tissue>
    </source>
</reference>
<evidence type="ECO:0000313" key="5">
    <source>
        <dbReference type="EMBL" id="KAK1422999.1"/>
    </source>
</evidence>
<dbReference type="Proteomes" id="UP001229421">
    <property type="component" value="Unassembled WGS sequence"/>
</dbReference>
<dbReference type="Pfam" id="PF04783">
    <property type="entry name" value="DUF630"/>
    <property type="match status" value="1"/>
</dbReference>
<dbReference type="AlphaFoldDB" id="A0AAD8KHB2"/>
<feature type="compositionally biased region" description="Gly residues" evidence="2">
    <location>
        <begin position="490"/>
        <end position="502"/>
    </location>
</feature>
<dbReference type="PANTHER" id="PTHR21450:SF49">
    <property type="entry name" value="NITRATE REGULATORY GENE2 PROTEIN"/>
    <property type="match status" value="1"/>
</dbReference>
<keyword evidence="6" id="KW-1185">Reference proteome</keyword>
<protein>
    <submittedName>
        <fullName evidence="5">Uncharacterized protein</fullName>
    </submittedName>
</protein>
<evidence type="ECO:0000256" key="2">
    <source>
        <dbReference type="SAM" id="MobiDB-lite"/>
    </source>
</evidence>
<feature type="region of interest" description="Disordered" evidence="2">
    <location>
        <begin position="179"/>
        <end position="264"/>
    </location>
</feature>
<keyword evidence="1" id="KW-0175">Coiled coil</keyword>
<evidence type="ECO:0000313" key="6">
    <source>
        <dbReference type="Proteomes" id="UP001229421"/>
    </source>
</evidence>
<dbReference type="InterPro" id="IPR006867">
    <property type="entry name" value="DUF632"/>
</dbReference>
<comment type="caution">
    <text evidence="5">The sequence shown here is derived from an EMBL/GenBank/DDBJ whole genome shotgun (WGS) entry which is preliminary data.</text>
</comment>
<sequence>MIFSTVLIRTLLSFETETVFFGHIGIPLYQGPKITLHCSLSLSLSLTHKQKHTDDAFILSLLQPPLSSSSSSANRRHIPRCQRFPFFSPNLYTFHPNLNPPPISPSLIQFLFMGCVGSKPDDSPAVALCRQRCFFLDNAIHQRYALAEAHLAYCHSLKNVGVSLRRFFDIHSVAAVHGGDATQPPSPVLNLPDRRKGESSNPSKPPVLHRHSHSGSGSGSGHLHFHSDEDDDDDSDGSLHLHSDLPEPVQHSPPVYNNPPPFYRPTNFPMTDNFSSSENFIPGYPPVSYPDYPQAAYPPTGYPPAGYPPAGYPPVDYPGNRYTMNFMRRQPTPSVVYQQRPMNPETIHYGEASSSSYYYNDRNPNYQNQNPSSYSYSNNNNSNSYSSYGDYFGSSSSSQQQQQQAVYGQMEASSSNSKPAPPPPPPPPASSGWDFLNPFDSFESYYPPYTPSRDSREVREEEGIPELEDEDYFQQEVVKEMHSSNPKFVDGGGGSGSGGGGNVDSKKAVVVDDESEKGSVVDLHYRSGPRVHEEEEEEPVEFEVHVVDKGETSRGEKPEFHDDSDVFKEIQIQFDRASESGNELAKILEVGKVPHNRKHAAYQVPSKMLNVFSPSLAAAAAASKTSDPANLDVDAELRTRSKNLSSTLHKLYLWEKKLFEEVKVEEKMRLLHDEKDTKLKRLDEKGAEPHKVDATRALVRSLSTKIRIAIQVVDKISEQINKLRDEELWPQLNEFIQGLTRMWRSMLECHHSQCQAIGAAKRLDAIASSKHFSDDSLDATLQLERELLNWIMRFSCWFGAQKGFVTSLNNWLLKCLLYVPEETADGPVPFSPSRIGAPTVFIICNQWAQAIERISDKEVVESMRDFMNVVLQLWERDKQEMRRRLVVNKNMDKKVKDLEREDQKIHKDLQVLDKRIVLSSEKDNDLSAVYQSETTKTVSAQTNLRLVFEAIERFTAASLKACEELLQRIEEDKISREKERGS</sequence>
<dbReference type="Pfam" id="PF04782">
    <property type="entry name" value="DUF632"/>
    <property type="match status" value="1"/>
</dbReference>
<evidence type="ECO:0000256" key="1">
    <source>
        <dbReference type="SAM" id="Coils"/>
    </source>
</evidence>
<proteinExistence type="predicted"/>
<feature type="compositionally biased region" description="Low complexity" evidence="2">
    <location>
        <begin position="363"/>
        <end position="404"/>
    </location>
</feature>
<dbReference type="EMBL" id="JAUHHV010000005">
    <property type="protein sequence ID" value="KAK1422999.1"/>
    <property type="molecule type" value="Genomic_DNA"/>
</dbReference>